<dbReference type="Proteomes" id="UP000094197">
    <property type="component" value="Chromosome 1"/>
</dbReference>
<dbReference type="Pfam" id="PF06739">
    <property type="entry name" value="SBBP"/>
    <property type="match status" value="1"/>
</dbReference>
<accession>A0A1D7UW39</accession>
<dbReference type="OrthoDB" id="320627at2"/>
<evidence type="ECO:0000313" key="2">
    <source>
        <dbReference type="EMBL" id="AOP33764.1"/>
    </source>
</evidence>
<organism evidence="2 3">
    <name type="scientific">Leptospira tipperaryensis</name>
    <dbReference type="NCBI Taxonomy" id="2564040"/>
    <lineage>
        <taxon>Bacteria</taxon>
        <taxon>Pseudomonadati</taxon>
        <taxon>Spirochaetota</taxon>
        <taxon>Spirochaetia</taxon>
        <taxon>Leptospirales</taxon>
        <taxon>Leptospiraceae</taxon>
        <taxon>Leptospira</taxon>
    </lineage>
</organism>
<dbReference type="InterPro" id="IPR010620">
    <property type="entry name" value="SBBP_repeat"/>
</dbReference>
<keyword evidence="3" id="KW-1185">Reference proteome</keyword>
<dbReference type="AlphaFoldDB" id="A0A1D7UW39"/>
<protein>
    <recommendedName>
        <fullName evidence="4">Beta-propeller repeat protein</fullName>
    </recommendedName>
</protein>
<sequence length="119" mass="12812">MVVFRIDTFVFRNILFLFFFLANCAVQSSNLCDPSGSLFFKTAALKILAQDSTSFCGMSLPVSKNSAINNSGLRQWSTLLGVAGATTNSLGVSTDDSGNVYLTGSTNGNLDGRYFDRTL</sequence>
<feature type="chain" id="PRO_5009100419" description="Beta-propeller repeat protein" evidence="1">
    <location>
        <begin position="29"/>
        <end position="119"/>
    </location>
</feature>
<feature type="signal peptide" evidence="1">
    <location>
        <begin position="1"/>
        <end position="28"/>
    </location>
</feature>
<proteinExistence type="predicted"/>
<dbReference type="RefSeq" id="WP_156781793.1">
    <property type="nucleotide sequence ID" value="NZ_CP015217.1"/>
</dbReference>
<gene>
    <name evidence="2" type="ORF">A0128_07865</name>
</gene>
<evidence type="ECO:0008006" key="4">
    <source>
        <dbReference type="Google" id="ProtNLM"/>
    </source>
</evidence>
<name>A0A1D7UW39_9LEPT</name>
<keyword evidence="1" id="KW-0732">Signal</keyword>
<dbReference type="EMBL" id="CP015217">
    <property type="protein sequence ID" value="AOP33764.1"/>
    <property type="molecule type" value="Genomic_DNA"/>
</dbReference>
<dbReference type="KEGG" id="laj:A0128_07865"/>
<evidence type="ECO:0000256" key="1">
    <source>
        <dbReference type="SAM" id="SignalP"/>
    </source>
</evidence>
<evidence type="ECO:0000313" key="3">
    <source>
        <dbReference type="Proteomes" id="UP000094197"/>
    </source>
</evidence>
<reference evidence="2 3" key="1">
    <citation type="submission" date="2016-04" db="EMBL/GenBank/DDBJ databases">
        <title>Complete genome seqeunce of Leptospira alstonii serovar Room22.</title>
        <authorList>
            <person name="Nally J.E."/>
            <person name="Bayles D.O."/>
            <person name="Hurley D."/>
            <person name="Fanning S."/>
            <person name="McMahon B.J."/>
            <person name="Arent Z."/>
        </authorList>
    </citation>
    <scope>NUCLEOTIDE SEQUENCE [LARGE SCALE GENOMIC DNA]</scope>
    <source>
        <strain evidence="2 3">GWTS #1</strain>
    </source>
</reference>